<protein>
    <recommendedName>
        <fullName evidence="7">TraD/TraG TraM recognition site domain-containing protein</fullName>
    </recommendedName>
</protein>
<dbReference type="PANTHER" id="PTHR37937">
    <property type="entry name" value="CONJUGATIVE TRANSFER: DNA TRANSPORT"/>
    <property type="match status" value="1"/>
</dbReference>
<name>A0A916SV66_9ACTN</name>
<dbReference type="GO" id="GO:0005886">
    <property type="term" value="C:plasma membrane"/>
    <property type="evidence" value="ECO:0007669"/>
    <property type="project" value="UniProtKB-SubCell"/>
</dbReference>
<sequence length="475" mass="49915">MGEVTVGIRDISRSAQQRSAPQPADEPYVGMAAKGDPRPRRTGMPHALVTGVTGSGKSRTVLAPAALEWGKRPAVIVSSKADLAGLCAPTRARYGPTYLMDLSGEVDDAELKGAPVIRVASDPIALIHDDDSAMELATLLQEVGPLAAGDSTGGGGDSGFWKSLAQQPLAAILRAAHGYYDVEANEDRDGGGVRWAIDATINSDAPASMASGEDDQDGPPPLDLVTASWDTAVHRLESIGSRHGRALLTAKGRPDEQKASIGINMQVALNSWVMDAVAGSGDLPVFRPEMLEAPGASLFIVSPLTGAAGPAAAATLTAMVNHWRKRVGKLPSLLMIVDELPNTSPLPRLANWIGEARGLGVRIMAAVQATSQFEPRWGSAQLKVLKDVFPQILVLPPGVTEQELLERAAWAAGQAERATTSTDTAGRASQGRDRTNRIDAAELMPPPGYGRLLISGTPGHLVHLPDLDATDLRRA</sequence>
<evidence type="ECO:0000256" key="4">
    <source>
        <dbReference type="ARBA" id="ARBA00022989"/>
    </source>
</evidence>
<dbReference type="EMBL" id="BMGC01000002">
    <property type="protein sequence ID" value="GGB18272.1"/>
    <property type="molecule type" value="Genomic_DNA"/>
</dbReference>
<dbReference type="CDD" id="cd01127">
    <property type="entry name" value="TrwB_TraG_TraD_VirD4"/>
    <property type="match status" value="1"/>
</dbReference>
<dbReference type="InterPro" id="IPR051539">
    <property type="entry name" value="T4SS-coupling_protein"/>
</dbReference>
<dbReference type="InterPro" id="IPR027417">
    <property type="entry name" value="P-loop_NTPase"/>
</dbReference>
<comment type="subcellular location">
    <subcellularLocation>
        <location evidence="1">Cell membrane</location>
        <topology evidence="1">Multi-pass membrane protein</topology>
    </subcellularLocation>
</comment>
<dbReference type="InterPro" id="IPR032689">
    <property type="entry name" value="TraG-D_C"/>
</dbReference>
<evidence type="ECO:0000256" key="5">
    <source>
        <dbReference type="ARBA" id="ARBA00023136"/>
    </source>
</evidence>
<feature type="domain" description="TraD/TraG TraM recognition site" evidence="7">
    <location>
        <begin position="333"/>
        <end position="446"/>
    </location>
</feature>
<reference evidence="8" key="1">
    <citation type="journal article" date="2014" name="Int. J. Syst. Evol. Microbiol.">
        <title>Complete genome sequence of Corynebacterium casei LMG S-19264T (=DSM 44701T), isolated from a smear-ripened cheese.</title>
        <authorList>
            <consortium name="US DOE Joint Genome Institute (JGI-PGF)"/>
            <person name="Walter F."/>
            <person name="Albersmeier A."/>
            <person name="Kalinowski J."/>
            <person name="Ruckert C."/>
        </authorList>
    </citation>
    <scope>NUCLEOTIDE SEQUENCE</scope>
    <source>
        <strain evidence="8">CGMCC 1.12827</strain>
    </source>
</reference>
<keyword evidence="5" id="KW-0472">Membrane</keyword>
<reference evidence="8" key="2">
    <citation type="submission" date="2020-09" db="EMBL/GenBank/DDBJ databases">
        <authorList>
            <person name="Sun Q."/>
            <person name="Zhou Y."/>
        </authorList>
    </citation>
    <scope>NUCLEOTIDE SEQUENCE</scope>
    <source>
        <strain evidence="8">CGMCC 1.12827</strain>
    </source>
</reference>
<dbReference type="Gene3D" id="3.40.50.300">
    <property type="entry name" value="P-loop containing nucleotide triphosphate hydrolases"/>
    <property type="match status" value="1"/>
</dbReference>
<evidence type="ECO:0000256" key="1">
    <source>
        <dbReference type="ARBA" id="ARBA00004651"/>
    </source>
</evidence>
<dbReference type="AlphaFoldDB" id="A0A916SV66"/>
<comment type="caution">
    <text evidence="8">The sequence shown here is derived from an EMBL/GenBank/DDBJ whole genome shotgun (WGS) entry which is preliminary data.</text>
</comment>
<dbReference type="PANTHER" id="PTHR37937:SF1">
    <property type="entry name" value="CONJUGATIVE TRANSFER: DNA TRANSPORT"/>
    <property type="match status" value="1"/>
</dbReference>
<dbReference type="Pfam" id="PF12696">
    <property type="entry name" value="TraG-D_C"/>
    <property type="match status" value="1"/>
</dbReference>
<dbReference type="Proteomes" id="UP000621454">
    <property type="component" value="Unassembled WGS sequence"/>
</dbReference>
<evidence type="ECO:0000259" key="7">
    <source>
        <dbReference type="Pfam" id="PF12696"/>
    </source>
</evidence>
<feature type="region of interest" description="Disordered" evidence="6">
    <location>
        <begin position="1"/>
        <end position="42"/>
    </location>
</feature>
<evidence type="ECO:0000313" key="9">
    <source>
        <dbReference type="Proteomes" id="UP000621454"/>
    </source>
</evidence>
<keyword evidence="9" id="KW-1185">Reference proteome</keyword>
<keyword evidence="2" id="KW-1003">Cell membrane</keyword>
<evidence type="ECO:0000256" key="3">
    <source>
        <dbReference type="ARBA" id="ARBA00022692"/>
    </source>
</evidence>
<evidence type="ECO:0000256" key="2">
    <source>
        <dbReference type="ARBA" id="ARBA00022475"/>
    </source>
</evidence>
<evidence type="ECO:0000313" key="8">
    <source>
        <dbReference type="EMBL" id="GGB18272.1"/>
    </source>
</evidence>
<dbReference type="SUPFAM" id="SSF52540">
    <property type="entry name" value="P-loop containing nucleoside triphosphate hydrolases"/>
    <property type="match status" value="1"/>
</dbReference>
<evidence type="ECO:0000256" key="6">
    <source>
        <dbReference type="SAM" id="MobiDB-lite"/>
    </source>
</evidence>
<accession>A0A916SV66</accession>
<organism evidence="8 9">
    <name type="scientific">Gordonia jinhuaensis</name>
    <dbReference type="NCBI Taxonomy" id="1517702"/>
    <lineage>
        <taxon>Bacteria</taxon>
        <taxon>Bacillati</taxon>
        <taxon>Actinomycetota</taxon>
        <taxon>Actinomycetes</taxon>
        <taxon>Mycobacteriales</taxon>
        <taxon>Gordoniaceae</taxon>
        <taxon>Gordonia</taxon>
    </lineage>
</organism>
<gene>
    <name evidence="8" type="ORF">GCM10011489_02920</name>
</gene>
<feature type="region of interest" description="Disordered" evidence="6">
    <location>
        <begin position="413"/>
        <end position="434"/>
    </location>
</feature>
<keyword evidence="4" id="KW-1133">Transmembrane helix</keyword>
<proteinExistence type="predicted"/>
<keyword evidence="3" id="KW-0812">Transmembrane</keyword>